<reference evidence="2 3" key="1">
    <citation type="submission" date="2024-09" db="EMBL/GenBank/DDBJ databases">
        <authorList>
            <person name="Sun Q."/>
            <person name="Mori K."/>
        </authorList>
    </citation>
    <scope>NUCLEOTIDE SEQUENCE [LARGE SCALE GENOMIC DNA]</scope>
    <source>
        <strain evidence="2 3">CCM 7765</strain>
    </source>
</reference>
<proteinExistence type="predicted"/>
<comment type="caution">
    <text evidence="2">The sequence shown here is derived from an EMBL/GenBank/DDBJ whole genome shotgun (WGS) entry which is preliminary data.</text>
</comment>
<evidence type="ECO:0000313" key="2">
    <source>
        <dbReference type="EMBL" id="MFC0318643.1"/>
    </source>
</evidence>
<feature type="signal peptide" evidence="1">
    <location>
        <begin position="1"/>
        <end position="25"/>
    </location>
</feature>
<keyword evidence="1" id="KW-0732">Signal</keyword>
<dbReference type="RefSeq" id="WP_242627339.1">
    <property type="nucleotide sequence ID" value="NZ_JBHLWO010000002.1"/>
</dbReference>
<sequence length="220" mass="24845">MKSKMGKCKIVVFIVLALTVFPPLARGQSQEITQLLLNVTKLEALNGILKNMEDGWRLVSSGYQAVKDVSEGNFSIHNVFLDNLLKVNPVVRNYRKTGLIIGDQLTIVREYKASFKRFRDAGTFNADEIAYLGRVYDKLFSESLKNLDDLALVITAGQLRMSDEERLELIDGIYEGTQDQLAFLRDFNSRTSVLSAQRHRENNDVLGVGDIYGINQKVRP</sequence>
<accession>A0ABV6HL11</accession>
<keyword evidence="3" id="KW-1185">Reference proteome</keyword>
<name>A0ABV6HL11_9SPHI</name>
<dbReference type="EMBL" id="JBHLWO010000002">
    <property type="protein sequence ID" value="MFC0318643.1"/>
    <property type="molecule type" value="Genomic_DNA"/>
</dbReference>
<protein>
    <submittedName>
        <fullName evidence="2">TerB family tellurite resistance protein</fullName>
    </submittedName>
</protein>
<organism evidence="2 3">
    <name type="scientific">Olivibacter oleidegradans</name>
    <dbReference type="NCBI Taxonomy" id="760123"/>
    <lineage>
        <taxon>Bacteria</taxon>
        <taxon>Pseudomonadati</taxon>
        <taxon>Bacteroidota</taxon>
        <taxon>Sphingobacteriia</taxon>
        <taxon>Sphingobacteriales</taxon>
        <taxon>Sphingobacteriaceae</taxon>
        <taxon>Olivibacter</taxon>
    </lineage>
</organism>
<dbReference type="Proteomes" id="UP001589774">
    <property type="component" value="Unassembled WGS sequence"/>
</dbReference>
<gene>
    <name evidence="2" type="ORF">ACFFI0_09995</name>
</gene>
<evidence type="ECO:0000313" key="3">
    <source>
        <dbReference type="Proteomes" id="UP001589774"/>
    </source>
</evidence>
<evidence type="ECO:0000256" key="1">
    <source>
        <dbReference type="SAM" id="SignalP"/>
    </source>
</evidence>
<feature type="chain" id="PRO_5046751568" evidence="1">
    <location>
        <begin position="26"/>
        <end position="220"/>
    </location>
</feature>